<dbReference type="SUPFAM" id="SSF48371">
    <property type="entry name" value="ARM repeat"/>
    <property type="match status" value="1"/>
</dbReference>
<sequence>MAGEQELQQLEILCKRMYESNNSAERVEAEKALVTFQNSPESLPKCQQLLERSQSPFAQLLATNTLIKLVTKSGGNFTVSEKLEMRNYVLRYLGTRPNLESFVSQALVTLFARITKLGWFDCDSKDDFVFRNFLPDISSFLQASVDLCVIGVQLLSALVSEINQLTDAEANRSLTKHRKTVASFRDLHLLEIFQLSCNLLRSALNSSGDRRQMKSLDSAHHGLMQNLLKLAYACLTFDFIGTSVDESSDDLSTVQIPTNWRPAFMDPSTLQLFFDLYAALPNTISPMALSCLVQLASVRRSLFNNAERAKFLNSLVKGVRGLLDSPEGLSDPNNYHEFCRLLARLKSNYQLGELVVVDNYPEFIQSIASFTIQSLQMWQFAPNSLHYLLSLWQRMVASVPYAKAPEPHLLDTYTPAVTKAYITSRLEAVPIIVRDGLEDPLEDLSLIQQQLDQLSSIARCEYLKTCSLTVTLFDSTAARYGELLGKTNLSPDEQLELRVQEGQLSWLVYIIGACVGGRVSFNVADEHDAADGELCCRVLQLMALTDARLGEGRGARNLELALLSFMEAFRKIYLVEQVQKTSKVYVRLSDTLGLHDELTVLSVIVRKIITNLRYWGACELIVSQTLTLFSNLAVGYTSVRKLIRLEECQFLLSHHNAEHFPFLGTQVPISEMRCRTSFYTSLGKLLTIDFDEDESRFDTFFLPIQNSMDRLTSDEMSFNSEEARRILIGLARDLRGVAFAFNTKPAFNLLWDWFYPAYTAIFIRALELWFHDPMVTTPVLKLFCEMCANRSQRLQFDCSSPSGILLFREASKVLCTYGSRVLTIGDLPKDQLYPAKLKGISVCFSMLKSALCGNYVNFGVFRLYGDDALENALAVFIKLLLAVPQSDLLSYPKLSQTYYVLLDCLAQDHMPFIASLDVQVFLYILSTVSEGLTSLDTTIGSSCCSSLDHILSFIYRHSPLGKPVSSSNPVRKIRLQSKGDQSPPPTIAKLLDSHEPVLQGILSTVLQIIMFEDCRNQWAMSRPLLVLILLNQRVRRFNFIGLRPPSEVSYKIPPKKGFTEEVSKIPYLWSHKGPS</sequence>
<evidence type="ECO:0000313" key="8">
    <source>
        <dbReference type="EMBL" id="CAD7224785.1"/>
    </source>
</evidence>
<comment type="similarity">
    <text evidence="3">Belongs to the exportin family.</text>
</comment>
<dbReference type="AlphaFoldDB" id="A0A7R8ZI97"/>
<dbReference type="OrthoDB" id="244158at2759"/>
<evidence type="ECO:0000256" key="2">
    <source>
        <dbReference type="ARBA" id="ARBA00004496"/>
    </source>
</evidence>
<dbReference type="GO" id="GO:0005737">
    <property type="term" value="C:cytoplasm"/>
    <property type="evidence" value="ECO:0007669"/>
    <property type="project" value="UniProtKB-SubCell"/>
</dbReference>
<name>A0A7R8ZI97_9CRUS</name>
<dbReference type="GO" id="GO:0031267">
    <property type="term" value="F:small GTPase binding"/>
    <property type="evidence" value="ECO:0007669"/>
    <property type="project" value="InterPro"/>
</dbReference>
<keyword evidence="4" id="KW-0813">Transport</keyword>
<dbReference type="InterPro" id="IPR011989">
    <property type="entry name" value="ARM-like"/>
</dbReference>
<proteinExistence type="inferred from homology"/>
<gene>
    <name evidence="8" type="ORF">CTOB1V02_LOCUS2738</name>
</gene>
<evidence type="ECO:0000256" key="3">
    <source>
        <dbReference type="ARBA" id="ARBA00009466"/>
    </source>
</evidence>
<dbReference type="Pfam" id="PF03810">
    <property type="entry name" value="IBN_N"/>
    <property type="match status" value="1"/>
</dbReference>
<keyword evidence="5" id="KW-0963">Cytoplasm</keyword>
<dbReference type="PANTHER" id="PTHR12596">
    <property type="entry name" value="EXPORTIN 4,7-RELATED"/>
    <property type="match status" value="1"/>
</dbReference>
<evidence type="ECO:0000256" key="5">
    <source>
        <dbReference type="ARBA" id="ARBA00022490"/>
    </source>
</evidence>
<dbReference type="InterPro" id="IPR001494">
    <property type="entry name" value="Importin-beta_N"/>
</dbReference>
<organism evidence="8">
    <name type="scientific">Cyprideis torosa</name>
    <dbReference type="NCBI Taxonomy" id="163714"/>
    <lineage>
        <taxon>Eukaryota</taxon>
        <taxon>Metazoa</taxon>
        <taxon>Ecdysozoa</taxon>
        <taxon>Arthropoda</taxon>
        <taxon>Crustacea</taxon>
        <taxon>Oligostraca</taxon>
        <taxon>Ostracoda</taxon>
        <taxon>Podocopa</taxon>
        <taxon>Podocopida</taxon>
        <taxon>Cytherocopina</taxon>
        <taxon>Cytheroidea</taxon>
        <taxon>Cytherideidae</taxon>
        <taxon>Cyprideis</taxon>
    </lineage>
</organism>
<comment type="subcellular location">
    <subcellularLocation>
        <location evidence="2">Cytoplasm</location>
    </subcellularLocation>
    <subcellularLocation>
        <location evidence="1">Nucleus</location>
    </subcellularLocation>
</comment>
<dbReference type="Pfam" id="PF25795">
    <property type="entry name" value="TPR_XPO7"/>
    <property type="match status" value="1"/>
</dbReference>
<dbReference type="PANTHER" id="PTHR12596:SF2">
    <property type="entry name" value="EXPORTIN-7 ISOFORM X1"/>
    <property type="match status" value="1"/>
</dbReference>
<dbReference type="GO" id="GO:0005049">
    <property type="term" value="F:nuclear export signal receptor activity"/>
    <property type="evidence" value="ECO:0007669"/>
    <property type="project" value="InterPro"/>
</dbReference>
<keyword evidence="6" id="KW-0653">Protein transport</keyword>
<dbReference type="InterPro" id="IPR057947">
    <property type="entry name" value="TPR_XPO7/RBP17"/>
</dbReference>
<dbReference type="GO" id="GO:0006611">
    <property type="term" value="P:protein export from nucleus"/>
    <property type="evidence" value="ECO:0007669"/>
    <property type="project" value="TreeGrafter"/>
</dbReference>
<protein>
    <submittedName>
        <fullName evidence="8">Uncharacterized protein</fullName>
    </submittedName>
</protein>
<reference evidence="8" key="1">
    <citation type="submission" date="2020-11" db="EMBL/GenBank/DDBJ databases">
        <authorList>
            <person name="Tran Van P."/>
        </authorList>
    </citation>
    <scope>NUCLEOTIDE SEQUENCE</scope>
</reference>
<evidence type="ECO:0000256" key="1">
    <source>
        <dbReference type="ARBA" id="ARBA00004123"/>
    </source>
</evidence>
<evidence type="ECO:0000256" key="6">
    <source>
        <dbReference type="ARBA" id="ARBA00022927"/>
    </source>
</evidence>
<dbReference type="EMBL" id="OB660440">
    <property type="protein sequence ID" value="CAD7224785.1"/>
    <property type="molecule type" value="Genomic_DNA"/>
</dbReference>
<dbReference type="GO" id="GO:0005643">
    <property type="term" value="C:nuclear pore"/>
    <property type="evidence" value="ECO:0007669"/>
    <property type="project" value="TreeGrafter"/>
</dbReference>
<accession>A0A7R8ZI97</accession>
<evidence type="ECO:0000256" key="4">
    <source>
        <dbReference type="ARBA" id="ARBA00022448"/>
    </source>
</evidence>
<dbReference type="PROSITE" id="PS50166">
    <property type="entry name" value="IMPORTIN_B_NT"/>
    <property type="match status" value="1"/>
</dbReference>
<dbReference type="InterPro" id="IPR016024">
    <property type="entry name" value="ARM-type_fold"/>
</dbReference>
<dbReference type="InterPro" id="IPR044189">
    <property type="entry name" value="XPO4/7-like"/>
</dbReference>
<dbReference type="SMART" id="SM00913">
    <property type="entry name" value="IBN_N"/>
    <property type="match status" value="1"/>
</dbReference>
<dbReference type="FunFam" id="1.25.10.10:FF:000042">
    <property type="entry name" value="exportin-7 isoform X1"/>
    <property type="match status" value="1"/>
</dbReference>
<evidence type="ECO:0000256" key="7">
    <source>
        <dbReference type="ARBA" id="ARBA00023242"/>
    </source>
</evidence>
<dbReference type="Gene3D" id="1.25.10.10">
    <property type="entry name" value="Leucine-rich Repeat Variant"/>
    <property type="match status" value="1"/>
</dbReference>
<keyword evidence="7" id="KW-0539">Nucleus</keyword>